<evidence type="ECO:0000313" key="6">
    <source>
        <dbReference type="EMBL" id="QGN29555.1"/>
    </source>
</evidence>
<protein>
    <submittedName>
        <fullName evidence="6">ATP-binding cassette domain-containing protein</fullName>
    </submittedName>
</protein>
<dbReference type="RefSeq" id="WP_154694481.1">
    <property type="nucleotide sequence ID" value="NZ_CP046123.1"/>
</dbReference>
<dbReference type="Proteomes" id="UP000422837">
    <property type="component" value="Chromosome"/>
</dbReference>
<dbReference type="GO" id="GO:0005524">
    <property type="term" value="F:ATP binding"/>
    <property type="evidence" value="ECO:0007669"/>
    <property type="project" value="UniProtKB-KW"/>
</dbReference>
<evidence type="ECO:0000256" key="1">
    <source>
        <dbReference type="ARBA" id="ARBA00005417"/>
    </source>
</evidence>
<dbReference type="CDD" id="cd03235">
    <property type="entry name" value="ABC_Metallic_Cations"/>
    <property type="match status" value="1"/>
</dbReference>
<name>A0ABD6YZC7_ENTCA</name>
<sequence>MEKSILEVQSVSVAYTENPVLENVSFQLPPNSMTAVIGPNGAGKSTLIKAILNMQKKISGQVKIFGQDYKKVFNKIAYVPQIGNVEWDFPTTVADVVMMGRYPHRHFLKGYSKEDSEAVLVALKKVAMEDFSKRQIAELSGGQRQRVFLARAIVQDADLYFLDEPLQGVDKKTEEMIIRVLKDFRKQGKSIVVVHHDLETVPQYFTHAIIMNKVLIASGKVSDAFTKENLNLAYESEIGDIYGF</sequence>
<organism evidence="6 7">
    <name type="scientific">Enterococcus casseliflavus</name>
    <name type="common">Enterococcus flavescens</name>
    <dbReference type="NCBI Taxonomy" id="37734"/>
    <lineage>
        <taxon>Bacteria</taxon>
        <taxon>Bacillati</taxon>
        <taxon>Bacillota</taxon>
        <taxon>Bacilli</taxon>
        <taxon>Lactobacillales</taxon>
        <taxon>Enterococcaceae</taxon>
        <taxon>Enterococcus</taxon>
    </lineage>
</organism>
<dbReference type="InterPro" id="IPR003593">
    <property type="entry name" value="AAA+_ATPase"/>
</dbReference>
<proteinExistence type="inferred from homology"/>
<dbReference type="AlphaFoldDB" id="A0ABD6YZC7"/>
<accession>A0ABD6YZC7</accession>
<evidence type="ECO:0000256" key="2">
    <source>
        <dbReference type="ARBA" id="ARBA00022448"/>
    </source>
</evidence>
<dbReference type="InterPro" id="IPR027417">
    <property type="entry name" value="P-loop_NTPase"/>
</dbReference>
<dbReference type="Pfam" id="PF00005">
    <property type="entry name" value="ABC_tran"/>
    <property type="match status" value="1"/>
</dbReference>
<dbReference type="FunFam" id="3.40.50.300:FF:000134">
    <property type="entry name" value="Iron-enterobactin ABC transporter ATP-binding protein"/>
    <property type="match status" value="1"/>
</dbReference>
<dbReference type="SMART" id="SM00382">
    <property type="entry name" value="AAA"/>
    <property type="match status" value="1"/>
</dbReference>
<evidence type="ECO:0000313" key="7">
    <source>
        <dbReference type="Proteomes" id="UP000422837"/>
    </source>
</evidence>
<dbReference type="PROSITE" id="PS50893">
    <property type="entry name" value="ABC_TRANSPORTER_2"/>
    <property type="match status" value="1"/>
</dbReference>
<keyword evidence="4 6" id="KW-0067">ATP-binding</keyword>
<keyword evidence="3" id="KW-0547">Nucleotide-binding</keyword>
<evidence type="ECO:0000259" key="5">
    <source>
        <dbReference type="PROSITE" id="PS50893"/>
    </source>
</evidence>
<comment type="similarity">
    <text evidence="1">Belongs to the ABC transporter superfamily.</text>
</comment>
<feature type="domain" description="ABC transporter" evidence="5">
    <location>
        <begin position="6"/>
        <end position="238"/>
    </location>
</feature>
<reference evidence="6 7" key="1">
    <citation type="submission" date="2019-11" db="EMBL/GenBank/DDBJ databases">
        <title>Detection and genome characteristic of a blood enterococcus casselifavus isolate from Zhengzhou,china.</title>
        <authorList>
            <person name="Wen P."/>
        </authorList>
    </citation>
    <scope>NUCLEOTIDE SEQUENCE [LARGE SCALE GENOMIC DNA]</scope>
    <source>
        <strain evidence="6 7">EC291</strain>
    </source>
</reference>
<dbReference type="SUPFAM" id="SSF52540">
    <property type="entry name" value="P-loop containing nucleoside triphosphate hydrolases"/>
    <property type="match status" value="1"/>
</dbReference>
<evidence type="ECO:0000256" key="4">
    <source>
        <dbReference type="ARBA" id="ARBA00022840"/>
    </source>
</evidence>
<gene>
    <name evidence="6" type="ORF">GFU50_08540</name>
</gene>
<dbReference type="InterPro" id="IPR003439">
    <property type="entry name" value="ABC_transporter-like_ATP-bd"/>
</dbReference>
<evidence type="ECO:0000256" key="3">
    <source>
        <dbReference type="ARBA" id="ARBA00022741"/>
    </source>
</evidence>
<dbReference type="InterPro" id="IPR050153">
    <property type="entry name" value="Metal_Ion_Import_ABC"/>
</dbReference>
<dbReference type="PROSITE" id="PS00211">
    <property type="entry name" value="ABC_TRANSPORTER_1"/>
    <property type="match status" value="1"/>
</dbReference>
<dbReference type="PANTHER" id="PTHR42734:SF5">
    <property type="entry name" value="IRON TRANSPORT SYSTEM ATP-BINDING PROTEIN HI_0361-RELATED"/>
    <property type="match status" value="1"/>
</dbReference>
<dbReference type="PANTHER" id="PTHR42734">
    <property type="entry name" value="METAL TRANSPORT SYSTEM ATP-BINDING PROTEIN TM_0124-RELATED"/>
    <property type="match status" value="1"/>
</dbReference>
<dbReference type="EMBL" id="CP046123">
    <property type="protein sequence ID" value="QGN29555.1"/>
    <property type="molecule type" value="Genomic_DNA"/>
</dbReference>
<keyword evidence="2" id="KW-0813">Transport</keyword>
<dbReference type="Gene3D" id="3.40.50.300">
    <property type="entry name" value="P-loop containing nucleotide triphosphate hydrolases"/>
    <property type="match status" value="1"/>
</dbReference>
<dbReference type="InterPro" id="IPR017871">
    <property type="entry name" value="ABC_transporter-like_CS"/>
</dbReference>